<sequence>MTCQKTEIKASSFKITDVEIPASGIIEQCNFANKSLHIIGQQLDRIEEKIVEQTISIKLEKPLIDLPSQKEKISFKTSQQKTLDIVDKMLSDLKVKIEGTTSTSNVAAVISRNEDSRESIKHAVKKNDDGFPIFDEKRASGIPDGVNTLVYTILKHFVGTLTNVSSRVSDYLNNLRCPTMSNYRCCQAVFLSRVMLWKDCKKPYWKEKFLDGLPPIFAHKQVEYYDFLRIEEKQGKSACTGLSSRQKAPGGATFCIGRSTSLQESIPTEVTFSSGDMVIALQEVLSKKLQFHNGAFSELPTPVKVLLDNLQAAYTINHRKLFKKTLQALEIHIVNLIAQNEVYEDLLIDLSSDKRKPVNQPFPHNEAFASHPINHDLYTSQLFGKEEIHSMDKMTIMGIDFAKLSLKTQFGLRCSVANLPSDIQKCILDVDDNVFIQLNWEEYFGKSSQVYERKMHPFPSLLINYEDSELDKEDMDPDWLSQMFEFCFIRMIRVSNRGQINQLSQIIQQVVAQNNSLSITIRCWSTIPKWENDNWMNVQPSKHLILVNGYTHQGPWLSPWESINCFVDYFQHKTPKSYLLAFDKAPTAPHGS</sequence>
<keyword evidence="2" id="KW-1185">Reference proteome</keyword>
<organism evidence="1 2">
    <name type="scientific">Lithocarpus litseifolius</name>
    <dbReference type="NCBI Taxonomy" id="425828"/>
    <lineage>
        <taxon>Eukaryota</taxon>
        <taxon>Viridiplantae</taxon>
        <taxon>Streptophyta</taxon>
        <taxon>Embryophyta</taxon>
        <taxon>Tracheophyta</taxon>
        <taxon>Spermatophyta</taxon>
        <taxon>Magnoliopsida</taxon>
        <taxon>eudicotyledons</taxon>
        <taxon>Gunneridae</taxon>
        <taxon>Pentapetalae</taxon>
        <taxon>rosids</taxon>
        <taxon>fabids</taxon>
        <taxon>Fagales</taxon>
        <taxon>Fagaceae</taxon>
        <taxon>Lithocarpus</taxon>
    </lineage>
</organism>
<evidence type="ECO:0000313" key="1">
    <source>
        <dbReference type="EMBL" id="KAL0004920.1"/>
    </source>
</evidence>
<protein>
    <submittedName>
        <fullName evidence="1">Uncharacterized protein</fullName>
    </submittedName>
</protein>
<name>A0AAW2D2W7_9ROSI</name>
<proteinExistence type="predicted"/>
<dbReference type="PANTHER" id="PTHR33054">
    <property type="entry name" value="CCHC-TYPE DOMAIN-CONTAINING PROTEIN"/>
    <property type="match status" value="1"/>
</dbReference>
<accession>A0AAW2D2W7</accession>
<reference evidence="1 2" key="1">
    <citation type="submission" date="2024-01" db="EMBL/GenBank/DDBJ databases">
        <title>A telomere-to-telomere, gap-free genome of sweet tea (Lithocarpus litseifolius).</title>
        <authorList>
            <person name="Zhou J."/>
        </authorList>
    </citation>
    <scope>NUCLEOTIDE SEQUENCE [LARGE SCALE GENOMIC DNA]</scope>
    <source>
        <strain evidence="1">Zhou-2022a</strain>
        <tissue evidence="1">Leaf</tissue>
    </source>
</reference>
<dbReference type="Proteomes" id="UP001459277">
    <property type="component" value="Unassembled WGS sequence"/>
</dbReference>
<evidence type="ECO:0000313" key="2">
    <source>
        <dbReference type="Proteomes" id="UP001459277"/>
    </source>
</evidence>
<gene>
    <name evidence="1" type="ORF">SO802_012481</name>
</gene>
<dbReference type="AlphaFoldDB" id="A0AAW2D2W7"/>
<dbReference type="EMBL" id="JAZDWU010000004">
    <property type="protein sequence ID" value="KAL0004920.1"/>
    <property type="molecule type" value="Genomic_DNA"/>
</dbReference>
<dbReference type="PANTHER" id="PTHR33054:SF9">
    <property type="entry name" value="CCHC-TYPE DOMAIN-CONTAINING PROTEIN"/>
    <property type="match status" value="1"/>
</dbReference>
<comment type="caution">
    <text evidence="1">The sequence shown here is derived from an EMBL/GenBank/DDBJ whole genome shotgun (WGS) entry which is preliminary data.</text>
</comment>